<sequence length="104" mass="11809">MHKGSWRIVRIFLEPSTAAHYIVSSFRFSRSGAGVNITELEERSARHPATKPCLVSKHSIEASMLLIHLGLTRKMMVTRMLRVRVADVAVLKRRNKTTIGLVQR</sequence>
<protein>
    <submittedName>
        <fullName evidence="1">Uncharacterized protein</fullName>
    </submittedName>
</protein>
<proteinExistence type="predicted"/>
<comment type="caution">
    <text evidence="1">The sequence shown here is derived from an EMBL/GenBank/DDBJ whole genome shotgun (WGS) entry which is preliminary data.</text>
</comment>
<evidence type="ECO:0000313" key="2">
    <source>
        <dbReference type="Proteomes" id="UP000230605"/>
    </source>
</evidence>
<gene>
    <name evidence="1" type="ORF">CB0940_07534</name>
</gene>
<dbReference type="EMBL" id="LKMD01000108">
    <property type="protein sequence ID" value="PIA88858.1"/>
    <property type="molecule type" value="Genomic_DNA"/>
</dbReference>
<dbReference type="Proteomes" id="UP000230605">
    <property type="component" value="Chromosome 5"/>
</dbReference>
<organism evidence="1 2">
    <name type="scientific">Cercospora beticola</name>
    <name type="common">Sugarbeet leaf spot fungus</name>
    <dbReference type="NCBI Taxonomy" id="122368"/>
    <lineage>
        <taxon>Eukaryota</taxon>
        <taxon>Fungi</taxon>
        <taxon>Dikarya</taxon>
        <taxon>Ascomycota</taxon>
        <taxon>Pezizomycotina</taxon>
        <taxon>Dothideomycetes</taxon>
        <taxon>Dothideomycetidae</taxon>
        <taxon>Mycosphaerellales</taxon>
        <taxon>Mycosphaerellaceae</taxon>
        <taxon>Cercospora</taxon>
    </lineage>
</organism>
<evidence type="ECO:0000313" key="1">
    <source>
        <dbReference type="EMBL" id="PIA88858.1"/>
    </source>
</evidence>
<dbReference type="AlphaFoldDB" id="A0A2G5H8J5"/>
<accession>A0A2G5H8J5</accession>
<reference evidence="1 2" key="1">
    <citation type="submission" date="2015-10" db="EMBL/GenBank/DDBJ databases">
        <title>The cercosporin biosynthetic gene cluster was horizontally transferred to several fungal lineages and shown to be expanded in Cercospora beticola based on microsynteny with recipient genomes.</title>
        <authorList>
            <person name="De Jonge R."/>
            <person name="Ebert M.K."/>
            <person name="Suttle J.C."/>
            <person name="Jurick Ii W.M."/>
            <person name="Secor G.A."/>
            <person name="Thomma B.P."/>
            <person name="Van De Peer Y."/>
            <person name="Bolton M.D."/>
        </authorList>
    </citation>
    <scope>NUCLEOTIDE SEQUENCE [LARGE SCALE GENOMIC DNA]</scope>
    <source>
        <strain evidence="1 2">09-40</strain>
    </source>
</reference>
<name>A0A2G5H8J5_CERBT</name>